<keyword evidence="1" id="KW-0812">Transmembrane</keyword>
<sequence length="227" mass="24865">MQPPPLSLWQEFLFSRTISPGMYRVRSGCFLAASLVVAFSAFCVIWSLSVPIVAAARKGGYTGPKKALEILDARFGYSMEDVNQVLSAWTTLGRAWYLGIEFLDVALFIPAYSAADLVLMNCLISKLQLWRPDLPQVVRQGLVCLPFLVAAADNWEDVGQVALTLWFESAAVAAATGEAGLPPTGWWWGAAVAVSSCVNQIKWWCIRVNLLLIVLLVCLWVRGVLGA</sequence>
<protein>
    <submittedName>
        <fullName evidence="2">Uncharacterized protein</fullName>
    </submittedName>
</protein>
<name>A0A9W6BDJ6_9CHLO</name>
<comment type="caution">
    <text evidence="2">The sequence shown here is derived from an EMBL/GenBank/DDBJ whole genome shotgun (WGS) entry which is preliminary data.</text>
</comment>
<organism evidence="2 3">
    <name type="scientific">Pleodorina starrii</name>
    <dbReference type="NCBI Taxonomy" id="330485"/>
    <lineage>
        <taxon>Eukaryota</taxon>
        <taxon>Viridiplantae</taxon>
        <taxon>Chlorophyta</taxon>
        <taxon>core chlorophytes</taxon>
        <taxon>Chlorophyceae</taxon>
        <taxon>CS clade</taxon>
        <taxon>Chlamydomonadales</taxon>
        <taxon>Volvocaceae</taxon>
        <taxon>Pleodorina</taxon>
    </lineage>
</organism>
<feature type="transmembrane region" description="Helical" evidence="1">
    <location>
        <begin position="208"/>
        <end position="225"/>
    </location>
</feature>
<proteinExistence type="predicted"/>
<accession>A0A9W6BDJ6</accession>
<gene>
    <name evidence="2" type="primary">PLEST000391</name>
    <name evidence="2" type="ORF">PLESTB_000342500</name>
</gene>
<evidence type="ECO:0000313" key="2">
    <source>
        <dbReference type="EMBL" id="GLC50104.1"/>
    </source>
</evidence>
<evidence type="ECO:0000256" key="1">
    <source>
        <dbReference type="SAM" id="Phobius"/>
    </source>
</evidence>
<dbReference type="Proteomes" id="UP001165080">
    <property type="component" value="Unassembled WGS sequence"/>
</dbReference>
<keyword evidence="1" id="KW-0472">Membrane</keyword>
<dbReference type="EMBL" id="BRXU01000003">
    <property type="protein sequence ID" value="GLC50104.1"/>
    <property type="molecule type" value="Genomic_DNA"/>
</dbReference>
<reference evidence="2 3" key="1">
    <citation type="journal article" date="2023" name="Commun. Biol.">
        <title>Reorganization of the ancestral sex-determining regions during the evolution of trioecy in Pleodorina starrii.</title>
        <authorList>
            <person name="Takahashi K."/>
            <person name="Suzuki S."/>
            <person name="Kawai-Toyooka H."/>
            <person name="Yamamoto K."/>
            <person name="Hamaji T."/>
            <person name="Ootsuki R."/>
            <person name="Yamaguchi H."/>
            <person name="Kawachi M."/>
            <person name="Higashiyama T."/>
            <person name="Nozaki H."/>
        </authorList>
    </citation>
    <scope>NUCLEOTIDE SEQUENCE [LARGE SCALE GENOMIC DNA]</scope>
    <source>
        <strain evidence="2 3">NIES-4479</strain>
    </source>
</reference>
<keyword evidence="3" id="KW-1185">Reference proteome</keyword>
<keyword evidence="1" id="KW-1133">Transmembrane helix</keyword>
<feature type="transmembrane region" description="Helical" evidence="1">
    <location>
        <begin position="30"/>
        <end position="56"/>
    </location>
</feature>
<evidence type="ECO:0000313" key="3">
    <source>
        <dbReference type="Proteomes" id="UP001165080"/>
    </source>
</evidence>
<dbReference type="AlphaFoldDB" id="A0A9W6BDJ6"/>